<name>A0A238ZEG8_9BACT</name>
<protein>
    <submittedName>
        <fullName evidence="5">23S rRNA (Cytosine1962-C5)-methyltransferase</fullName>
    </submittedName>
</protein>
<dbReference type="GO" id="GO:0008168">
    <property type="term" value="F:methyltransferase activity"/>
    <property type="evidence" value="ECO:0007669"/>
    <property type="project" value="UniProtKB-KW"/>
</dbReference>
<evidence type="ECO:0000256" key="3">
    <source>
        <dbReference type="ARBA" id="ARBA00022691"/>
    </source>
</evidence>
<dbReference type="Pfam" id="PF10672">
    <property type="entry name" value="Methyltrans_SAM"/>
    <property type="match status" value="1"/>
</dbReference>
<gene>
    <name evidence="5" type="ORF">SAMN04488503_1487</name>
</gene>
<accession>A0A238ZEG8</accession>
<evidence type="ECO:0000259" key="4">
    <source>
        <dbReference type="Pfam" id="PF10672"/>
    </source>
</evidence>
<dbReference type="GO" id="GO:0032259">
    <property type="term" value="P:methylation"/>
    <property type="evidence" value="ECO:0007669"/>
    <property type="project" value="UniProtKB-KW"/>
</dbReference>
<dbReference type="AlphaFoldDB" id="A0A238ZEG8"/>
<sequence length="307" mass="34558">MTSISILTPGWPEYELIDSGDSRKLERFGKYRIVRHEPKAWWRPALPEREWAKAHAAQDEEGRLTVSQKLPDAWSVRLDLSTGNEEPALGITLEARVSQTSRHIGLFPEQAPHWRLVARLGRELRETAGSDAPRPRLLNLFGYTGAASLAAQAGGFSTTHVDASRPAIAWAKRNQELSGLADDPVRFLLDDVVKFVQREKRRGNRYEAILLDPPSFGRGPNREVWKVEGMIRELLHDCRELLSDRARLVLLTMYNIEASALMLGNLMDDVLRGMQGTVSVGELAVPHTAPGAQARFLPRSLFARWER</sequence>
<organism evidence="5 6">
    <name type="scientific">Humidesulfovibrio mexicanus</name>
    <dbReference type="NCBI Taxonomy" id="147047"/>
    <lineage>
        <taxon>Bacteria</taxon>
        <taxon>Pseudomonadati</taxon>
        <taxon>Thermodesulfobacteriota</taxon>
        <taxon>Desulfovibrionia</taxon>
        <taxon>Desulfovibrionales</taxon>
        <taxon>Desulfovibrionaceae</taxon>
        <taxon>Humidesulfovibrio</taxon>
    </lineage>
</organism>
<feature type="domain" description="S-adenosylmethionine-dependent methyltransferase" evidence="4">
    <location>
        <begin position="116"/>
        <end position="221"/>
    </location>
</feature>
<dbReference type="SUPFAM" id="SSF53335">
    <property type="entry name" value="S-adenosyl-L-methionine-dependent methyltransferases"/>
    <property type="match status" value="1"/>
</dbReference>
<evidence type="ECO:0000256" key="2">
    <source>
        <dbReference type="ARBA" id="ARBA00022679"/>
    </source>
</evidence>
<dbReference type="Gene3D" id="2.60.40.1180">
    <property type="entry name" value="Golgi alpha-mannosidase II"/>
    <property type="match status" value="1"/>
</dbReference>
<evidence type="ECO:0000313" key="6">
    <source>
        <dbReference type="Proteomes" id="UP000198324"/>
    </source>
</evidence>
<keyword evidence="3" id="KW-0949">S-adenosyl-L-methionine</keyword>
<dbReference type="OrthoDB" id="9805492at2"/>
<reference evidence="5 6" key="1">
    <citation type="submission" date="2017-06" db="EMBL/GenBank/DDBJ databases">
        <authorList>
            <person name="Kim H.J."/>
            <person name="Triplett B.A."/>
        </authorList>
    </citation>
    <scope>NUCLEOTIDE SEQUENCE [LARGE SCALE GENOMIC DNA]</scope>
    <source>
        <strain evidence="5 6">DSM 13116</strain>
    </source>
</reference>
<dbReference type="InterPro" id="IPR013780">
    <property type="entry name" value="Glyco_hydro_b"/>
</dbReference>
<dbReference type="Gene3D" id="3.40.50.150">
    <property type="entry name" value="Vaccinia Virus protein VP39"/>
    <property type="match status" value="1"/>
</dbReference>
<dbReference type="Proteomes" id="UP000198324">
    <property type="component" value="Unassembled WGS sequence"/>
</dbReference>
<evidence type="ECO:0000256" key="1">
    <source>
        <dbReference type="ARBA" id="ARBA00022603"/>
    </source>
</evidence>
<keyword evidence="1 5" id="KW-0489">Methyltransferase</keyword>
<dbReference type="PANTHER" id="PTHR43042">
    <property type="entry name" value="SAM-DEPENDENT METHYLTRANSFERASE"/>
    <property type="match status" value="1"/>
</dbReference>
<dbReference type="PANTHER" id="PTHR43042:SF2">
    <property type="entry name" value="SAM-DEPENDENT METHYLTRANSFERASE"/>
    <property type="match status" value="1"/>
</dbReference>
<dbReference type="EMBL" id="FZOC01000002">
    <property type="protein sequence ID" value="SNR81906.1"/>
    <property type="molecule type" value="Genomic_DNA"/>
</dbReference>
<evidence type="ECO:0000313" key="5">
    <source>
        <dbReference type="EMBL" id="SNR81906.1"/>
    </source>
</evidence>
<dbReference type="InterPro" id="IPR019614">
    <property type="entry name" value="SAM-dep_methyl-trfase"/>
</dbReference>
<keyword evidence="2 5" id="KW-0808">Transferase</keyword>
<keyword evidence="6" id="KW-1185">Reference proteome</keyword>
<dbReference type="RefSeq" id="WP_089273254.1">
    <property type="nucleotide sequence ID" value="NZ_FZOC01000002.1"/>
</dbReference>
<proteinExistence type="predicted"/>
<dbReference type="InterPro" id="IPR029063">
    <property type="entry name" value="SAM-dependent_MTases_sf"/>
</dbReference>